<evidence type="ECO:0000256" key="1">
    <source>
        <dbReference type="SAM" id="Phobius"/>
    </source>
</evidence>
<sequence>MGNEREGENEAKKLSFAKKSLIFFAIPQSAAAVPSVSYATFSVLRISLVAQDVVFDGPGHMGGDRDYIFFEFNYF</sequence>
<keyword evidence="1" id="KW-1133">Transmembrane helix</keyword>
<evidence type="ECO:0000313" key="3">
    <source>
        <dbReference type="Proteomes" id="UP000232722"/>
    </source>
</evidence>
<feature type="transmembrane region" description="Helical" evidence="1">
    <location>
        <begin position="21"/>
        <end position="41"/>
    </location>
</feature>
<name>A0A2N0NHP2_9GLOM</name>
<keyword evidence="1" id="KW-0472">Membrane</keyword>
<comment type="caution">
    <text evidence="2">The sequence shown here is derived from an EMBL/GenBank/DDBJ whole genome shotgun (WGS) entry which is preliminary data.</text>
</comment>
<proteinExistence type="predicted"/>
<gene>
    <name evidence="2" type="ORF">RhiirA5_439603</name>
</gene>
<protein>
    <submittedName>
        <fullName evidence="2">Uncharacterized protein</fullName>
    </submittedName>
</protein>
<keyword evidence="1" id="KW-0812">Transmembrane</keyword>
<organism evidence="2 3">
    <name type="scientific">Rhizophagus irregularis</name>
    <dbReference type="NCBI Taxonomy" id="588596"/>
    <lineage>
        <taxon>Eukaryota</taxon>
        <taxon>Fungi</taxon>
        <taxon>Fungi incertae sedis</taxon>
        <taxon>Mucoromycota</taxon>
        <taxon>Glomeromycotina</taxon>
        <taxon>Glomeromycetes</taxon>
        <taxon>Glomerales</taxon>
        <taxon>Glomeraceae</taxon>
        <taxon>Rhizophagus</taxon>
    </lineage>
</organism>
<accession>A0A2N0NHP2</accession>
<dbReference type="AlphaFoldDB" id="A0A2N0NHP2"/>
<dbReference type="Proteomes" id="UP000232722">
    <property type="component" value="Unassembled WGS sequence"/>
</dbReference>
<reference evidence="2 3" key="1">
    <citation type="submission" date="2016-04" db="EMBL/GenBank/DDBJ databases">
        <title>Genome analyses suggest a sexual origin of heterokaryosis in a supposedly ancient asexual fungus.</title>
        <authorList>
            <person name="Ropars J."/>
            <person name="Sedzielewska K."/>
            <person name="Noel J."/>
            <person name="Charron P."/>
            <person name="Farinelli L."/>
            <person name="Marton T."/>
            <person name="Kruger M."/>
            <person name="Pelin A."/>
            <person name="Brachmann A."/>
            <person name="Corradi N."/>
        </authorList>
    </citation>
    <scope>NUCLEOTIDE SEQUENCE [LARGE SCALE GENOMIC DNA]</scope>
    <source>
        <strain evidence="2 3">A5</strain>
    </source>
</reference>
<evidence type="ECO:0000313" key="2">
    <source>
        <dbReference type="EMBL" id="PKB94075.1"/>
    </source>
</evidence>
<dbReference type="EMBL" id="LLXJ01006680">
    <property type="protein sequence ID" value="PKB94075.1"/>
    <property type="molecule type" value="Genomic_DNA"/>
</dbReference>
<reference evidence="2 3" key="2">
    <citation type="submission" date="2017-09" db="EMBL/GenBank/DDBJ databases">
        <title>Extensive intraspecific genome diversity in a model arbuscular mycorrhizal fungus.</title>
        <authorList>
            <person name="Chen E.C."/>
            <person name="Morin E."/>
            <person name="Beaudet D."/>
            <person name="Noel J."/>
            <person name="Ndikumana S."/>
            <person name="Charron P."/>
            <person name="St-Onge C."/>
            <person name="Giorgi J."/>
            <person name="Grigoriev I.V."/>
            <person name="Roux C."/>
            <person name="Martin F.M."/>
            <person name="Corradi N."/>
        </authorList>
    </citation>
    <scope>NUCLEOTIDE SEQUENCE [LARGE SCALE GENOMIC DNA]</scope>
    <source>
        <strain evidence="2 3">A5</strain>
    </source>
</reference>